<keyword evidence="2" id="KW-1185">Reference proteome</keyword>
<proteinExistence type="predicted"/>
<reference evidence="1 2" key="1">
    <citation type="journal article" date="2011" name="Stand. Genomic Sci.">
        <title>Non-contiguous finished genome sequence of Bacteroides coprosuis type strain (PC139).</title>
        <authorList>
            <person name="Land M."/>
            <person name="Held B."/>
            <person name="Gronow S."/>
            <person name="Abt B."/>
            <person name="Lucas S."/>
            <person name="Del Rio T.G."/>
            <person name="Nolan M."/>
            <person name="Tice H."/>
            <person name="Cheng J.F."/>
            <person name="Pitluck S."/>
            <person name="Liolios K."/>
            <person name="Pagani I."/>
            <person name="Ivanova N."/>
            <person name="Mavromatis K."/>
            <person name="Mikhailova N."/>
            <person name="Pati A."/>
            <person name="Tapia R."/>
            <person name="Han C."/>
            <person name="Goodwin L."/>
            <person name="Chen A."/>
            <person name="Palaniappan K."/>
            <person name="Hauser L."/>
            <person name="Brambilla E.M."/>
            <person name="Rohde M."/>
            <person name="Goker M."/>
            <person name="Detter J.C."/>
            <person name="Woyke T."/>
            <person name="Bristow J."/>
            <person name="Eisen J.A."/>
            <person name="Markowitz V."/>
            <person name="Hugenholtz P."/>
            <person name="Kyrpides N.C."/>
            <person name="Klenk H.P."/>
            <person name="Lapidus A."/>
        </authorList>
    </citation>
    <scope>NUCLEOTIDE SEQUENCE</scope>
    <source>
        <strain evidence="1 2">DSM 18011</strain>
    </source>
</reference>
<dbReference type="HOGENOM" id="CLU_191482_2_0_10"/>
<name>F3ZRR8_9BACE</name>
<gene>
    <name evidence="1" type="ORF">Bcop_1819</name>
</gene>
<organism evidence="1 2">
    <name type="scientific">Bacteroides coprosuis DSM 18011</name>
    <dbReference type="NCBI Taxonomy" id="679937"/>
    <lineage>
        <taxon>Bacteria</taxon>
        <taxon>Pseudomonadati</taxon>
        <taxon>Bacteroidota</taxon>
        <taxon>Bacteroidia</taxon>
        <taxon>Bacteroidales</taxon>
        <taxon>Bacteroidaceae</taxon>
        <taxon>Bacteroides</taxon>
    </lineage>
</organism>
<dbReference type="eggNOG" id="ENOG50332YU">
    <property type="taxonomic scope" value="Bacteria"/>
</dbReference>
<evidence type="ECO:0000313" key="2">
    <source>
        <dbReference type="Proteomes" id="UP000018439"/>
    </source>
</evidence>
<dbReference type="EMBL" id="CM001167">
    <property type="protein sequence ID" value="EGJ72007.1"/>
    <property type="molecule type" value="Genomic_DNA"/>
</dbReference>
<protein>
    <submittedName>
        <fullName evidence="1">Uncharacterized protein</fullName>
    </submittedName>
</protein>
<dbReference type="Proteomes" id="UP000018439">
    <property type="component" value="Chromosome"/>
</dbReference>
<evidence type="ECO:0000313" key="1">
    <source>
        <dbReference type="EMBL" id="EGJ72007.1"/>
    </source>
</evidence>
<accession>F3ZRR8</accession>
<dbReference type="OrthoDB" id="47198at2"/>
<sequence length="67" mass="7631">MKYFVNKEVQSSGSHQVHASRCLWIPDSPKRIYLGDFETSQEALEAAKQHFEKVNGCIYCCNPNPAK</sequence>
<dbReference type="AlphaFoldDB" id="F3ZRR8"/>